<reference evidence="2 3" key="1">
    <citation type="submission" date="2016-10" db="EMBL/GenBank/DDBJ databases">
        <title>Updated version of Genome Assembly of Janthinobacterium lividum ERGS5:01.</title>
        <authorList>
            <person name="Kumar R."/>
            <person name="Acharya V."/>
            <person name="Singh D."/>
        </authorList>
    </citation>
    <scope>NUCLEOTIDE SEQUENCE [LARGE SCALE GENOMIC DNA]</scope>
    <source>
        <strain evidence="2 3">ERGS5:01</strain>
    </source>
</reference>
<dbReference type="Proteomes" id="UP000092634">
    <property type="component" value="Unassembled WGS sequence"/>
</dbReference>
<dbReference type="EMBL" id="MAQB02000001">
    <property type="protein sequence ID" value="OFJ48349.1"/>
    <property type="molecule type" value="Genomic_DNA"/>
</dbReference>
<keyword evidence="1" id="KW-0732">Signal</keyword>
<comment type="caution">
    <text evidence="2">The sequence shown here is derived from an EMBL/GenBank/DDBJ whole genome shotgun (WGS) entry which is preliminary data.</text>
</comment>
<feature type="chain" id="PRO_5009214705" evidence="1">
    <location>
        <begin position="27"/>
        <end position="143"/>
    </location>
</feature>
<name>A0A1E8PRV2_9BURK</name>
<organism evidence="2 3">
    <name type="scientific">Janthinobacterium lividum</name>
    <dbReference type="NCBI Taxonomy" id="29581"/>
    <lineage>
        <taxon>Bacteria</taxon>
        <taxon>Pseudomonadati</taxon>
        <taxon>Pseudomonadota</taxon>
        <taxon>Betaproteobacteria</taxon>
        <taxon>Burkholderiales</taxon>
        <taxon>Oxalobacteraceae</taxon>
        <taxon>Janthinobacterium</taxon>
    </lineage>
</organism>
<proteinExistence type="predicted"/>
<protein>
    <submittedName>
        <fullName evidence="2">Uncharacterized protein</fullName>
    </submittedName>
</protein>
<accession>A0A1E8PRV2</accession>
<evidence type="ECO:0000256" key="1">
    <source>
        <dbReference type="SAM" id="SignalP"/>
    </source>
</evidence>
<sequence>MKIKAYFFRKLLALILIPALLAPAYAAIPANALCTPKGYTLGFFNGVWNTKFEADNGRDALRNLLTDSYNSENVKYETFYNYSGKNPGSGATMMQDVAEVLFNARAKSTPAAKWATDLSISGTIFLGTNRSPIKSAIFCRPPP</sequence>
<evidence type="ECO:0000313" key="3">
    <source>
        <dbReference type="Proteomes" id="UP000092634"/>
    </source>
</evidence>
<evidence type="ECO:0000313" key="2">
    <source>
        <dbReference type="EMBL" id="OFJ48349.1"/>
    </source>
</evidence>
<dbReference type="AlphaFoldDB" id="A0A1E8PRV2"/>
<feature type="signal peptide" evidence="1">
    <location>
        <begin position="1"/>
        <end position="26"/>
    </location>
</feature>
<gene>
    <name evidence="2" type="ORF">BA896_004670</name>
</gene>